<accession>A0A9P5A9S8</accession>
<dbReference type="SUPFAM" id="SSF46689">
    <property type="entry name" value="Homeodomain-like"/>
    <property type="match status" value="2"/>
</dbReference>
<dbReference type="EMBL" id="PVQB02000635">
    <property type="protein sequence ID" value="KAF4334806.1"/>
    <property type="molecule type" value="Genomic_DNA"/>
</dbReference>
<evidence type="ECO:0000256" key="1">
    <source>
        <dbReference type="ARBA" id="ARBA00023125"/>
    </source>
</evidence>
<evidence type="ECO:0000259" key="4">
    <source>
        <dbReference type="PROSITE" id="PS51253"/>
    </source>
</evidence>
<dbReference type="GO" id="GO:0003677">
    <property type="term" value="F:DNA binding"/>
    <property type="evidence" value="ECO:0007669"/>
    <property type="project" value="UniProtKB-KW"/>
</dbReference>
<evidence type="ECO:0000313" key="5">
    <source>
        <dbReference type="EMBL" id="KAF4334806.1"/>
    </source>
</evidence>
<dbReference type="Gene3D" id="1.10.10.60">
    <property type="entry name" value="Homeodomain-like"/>
    <property type="match status" value="1"/>
</dbReference>
<gene>
    <name evidence="5" type="ORF">FBEOM_11352</name>
</gene>
<dbReference type="InterPro" id="IPR009057">
    <property type="entry name" value="Homeodomain-like_sf"/>
</dbReference>
<dbReference type="Pfam" id="PF03221">
    <property type="entry name" value="HTH_Tnp_Tc5"/>
    <property type="match status" value="1"/>
</dbReference>
<comment type="caution">
    <text evidence="5">The sequence shown here is derived from an EMBL/GenBank/DDBJ whole genome shotgun (WGS) entry which is preliminary data.</text>
</comment>
<dbReference type="InterPro" id="IPR006600">
    <property type="entry name" value="HTH_CenpB_DNA-bd_dom"/>
</dbReference>
<sequence>MPPFTEKDMSAALQMAADGVSVNKAAEACGINRSTLQGRIKGSSAPREAQKPRQKLSDLQERHLRDWMLVQADLGCPVTHQQVREFASKIAIRNGFPEGVGKNWLQSFMSRNSDIKTLKGKRLDTDRYNGASTEQIKAFFTLLIMPAIRVHAFPFPFPSIPSKVGLNGRPSILQEAAWMEMEWTACLALGQEIMGSFNPDEIETWEKDPEKPGGEKRKRDVLSGVVNSSFEEDTKEELAIVLKKRCLNKGLPVGAVMWKRTTCSV</sequence>
<evidence type="ECO:0000256" key="2">
    <source>
        <dbReference type="ARBA" id="ARBA00023242"/>
    </source>
</evidence>
<dbReference type="Pfam" id="PF05225">
    <property type="entry name" value="HTH_psq"/>
    <property type="match status" value="1"/>
</dbReference>
<reference evidence="5" key="2">
    <citation type="submission" date="2020-02" db="EMBL/GenBank/DDBJ databases">
        <title>Identification and distribution of gene clusters putatively required for synthesis of sphingolipid metabolism inhibitors in phylogenetically diverse species of the filamentous fungus Fusarium.</title>
        <authorList>
            <person name="Kim H.-S."/>
            <person name="Busman M."/>
            <person name="Brown D.W."/>
            <person name="Divon H."/>
            <person name="Uhlig S."/>
            <person name="Proctor R.H."/>
        </authorList>
    </citation>
    <scope>NUCLEOTIDE SEQUENCE</scope>
    <source>
        <strain evidence="5">NRRL 25174</strain>
    </source>
</reference>
<keyword evidence="1" id="KW-0238">DNA-binding</keyword>
<dbReference type="OrthoDB" id="5396311at2759"/>
<protein>
    <recommendedName>
        <fullName evidence="4">HTH CENPB-type domain-containing protein</fullName>
    </recommendedName>
</protein>
<name>A0A9P5A9S8_9HYPO</name>
<keyword evidence="2" id="KW-0539">Nucleus</keyword>
<organism evidence="5 6">
    <name type="scientific">Fusarium beomiforme</name>
    <dbReference type="NCBI Taxonomy" id="44412"/>
    <lineage>
        <taxon>Eukaryota</taxon>
        <taxon>Fungi</taxon>
        <taxon>Dikarya</taxon>
        <taxon>Ascomycota</taxon>
        <taxon>Pezizomycotina</taxon>
        <taxon>Sordariomycetes</taxon>
        <taxon>Hypocreomycetidae</taxon>
        <taxon>Hypocreales</taxon>
        <taxon>Nectriaceae</taxon>
        <taxon>Fusarium</taxon>
        <taxon>Fusarium burgessii species complex</taxon>
    </lineage>
</organism>
<feature type="domain" description="HTH CENPB-type" evidence="4">
    <location>
        <begin position="48"/>
        <end position="118"/>
    </location>
</feature>
<dbReference type="PROSITE" id="PS51253">
    <property type="entry name" value="HTH_CENPB"/>
    <property type="match status" value="1"/>
</dbReference>
<evidence type="ECO:0000313" key="6">
    <source>
        <dbReference type="Proteomes" id="UP000730481"/>
    </source>
</evidence>
<evidence type="ECO:0000256" key="3">
    <source>
        <dbReference type="SAM" id="MobiDB-lite"/>
    </source>
</evidence>
<dbReference type="SMART" id="SM00674">
    <property type="entry name" value="CENPB"/>
    <property type="match status" value="1"/>
</dbReference>
<proteinExistence type="predicted"/>
<dbReference type="Proteomes" id="UP000730481">
    <property type="component" value="Unassembled WGS sequence"/>
</dbReference>
<keyword evidence="6" id="KW-1185">Reference proteome</keyword>
<feature type="region of interest" description="Disordered" evidence="3">
    <location>
        <begin position="37"/>
        <end position="56"/>
    </location>
</feature>
<reference evidence="5" key="1">
    <citation type="journal article" date="2017" name="Mycologia">
        <title>Fusarium algeriense, sp. nov., a novel toxigenic crown rot pathogen of durum wheat from Algeria is nested in the Fusarium burgessii species complex.</title>
        <authorList>
            <person name="Laraba I."/>
            <person name="Keddad A."/>
            <person name="Boureghda H."/>
            <person name="Abdallah N."/>
            <person name="Vaughan M.M."/>
            <person name="Proctor R.H."/>
            <person name="Busman M."/>
            <person name="O'Donnell K."/>
        </authorList>
    </citation>
    <scope>NUCLEOTIDE SEQUENCE</scope>
    <source>
        <strain evidence="5">NRRL 25174</strain>
    </source>
</reference>
<dbReference type="InterPro" id="IPR007889">
    <property type="entry name" value="HTH_Psq"/>
</dbReference>
<dbReference type="AlphaFoldDB" id="A0A9P5A9S8"/>